<gene>
    <name evidence="11" type="primary">hisC</name>
    <name evidence="13" type="ORF">C7B77_21680</name>
</gene>
<dbReference type="AlphaFoldDB" id="A0A2T1G2A8"/>
<dbReference type="EMBL" id="PVWO01000361">
    <property type="protein sequence ID" value="PSB51361.1"/>
    <property type="molecule type" value="Genomic_DNA"/>
</dbReference>
<keyword evidence="6 11" id="KW-0028">Amino-acid biosynthesis</keyword>
<dbReference type="GO" id="GO:0004400">
    <property type="term" value="F:histidinol-phosphate transaminase activity"/>
    <property type="evidence" value="ECO:0007669"/>
    <property type="project" value="UniProtKB-UniRule"/>
</dbReference>
<evidence type="ECO:0000256" key="10">
    <source>
        <dbReference type="ARBA" id="ARBA00047481"/>
    </source>
</evidence>
<protein>
    <recommendedName>
        <fullName evidence="11">Histidinol-phosphate aminotransferase</fullName>
        <ecNumber evidence="11">2.6.1.9</ecNumber>
    </recommendedName>
    <alternativeName>
        <fullName evidence="11">Imidazole acetol-phosphate transaminase</fullName>
    </alternativeName>
</protein>
<comment type="caution">
    <text evidence="13">The sequence shown here is derived from an EMBL/GenBank/DDBJ whole genome shotgun (WGS) entry which is preliminary data.</text>
</comment>
<sequence>MTTTHSPNPSVATPLPFIRSELASLQAYTPHPGGTEGQSVAISIDRVDTNENPYDLPLELKQKLAQMWVEAIESNRYPDGGHQRLKAEIAAYVTESAGLSVGAAAGNEDGILPSQISVGNGSDELLRSILIATCVGGAGSILVAAPTFSMYGILAQTLGIPVVSIDRTANFEVDVTAAQTAISDRQAAPIRVVFMVHPNSPTGNALSATELDWMRGLPTDILVVIDEAYFEFSQQTVVAELASHPNWIVLRTFSKAFRLAAHRVGYAVGHPQLIATLEQVRLPYNLPSISLAAAELVLQHRLALLAVLPEITNERDRLFVALSKFDALKVWRSDANFLYVRMLGVENAELAMAQLVAKLKIHGTSIRHTGGGLRISIGSPAENDRTIARIGDLLGSF</sequence>
<evidence type="ECO:0000256" key="3">
    <source>
        <dbReference type="ARBA" id="ARBA00007970"/>
    </source>
</evidence>
<evidence type="ECO:0000256" key="6">
    <source>
        <dbReference type="ARBA" id="ARBA00022605"/>
    </source>
</evidence>
<dbReference type="CDD" id="cd00609">
    <property type="entry name" value="AAT_like"/>
    <property type="match status" value="1"/>
</dbReference>
<dbReference type="UniPathway" id="UPA00031">
    <property type="reaction ID" value="UER00012"/>
</dbReference>
<dbReference type="PANTHER" id="PTHR43643:SF6">
    <property type="entry name" value="HISTIDINOL-PHOSPHATE AMINOTRANSFERASE"/>
    <property type="match status" value="1"/>
</dbReference>
<evidence type="ECO:0000256" key="11">
    <source>
        <dbReference type="HAMAP-Rule" id="MF_01023"/>
    </source>
</evidence>
<proteinExistence type="inferred from homology"/>
<evidence type="ECO:0000256" key="1">
    <source>
        <dbReference type="ARBA" id="ARBA00001933"/>
    </source>
</evidence>
<accession>A0A2T1G2A8</accession>
<dbReference type="GO" id="GO:0030170">
    <property type="term" value="F:pyridoxal phosphate binding"/>
    <property type="evidence" value="ECO:0007669"/>
    <property type="project" value="InterPro"/>
</dbReference>
<keyword evidence="7 11" id="KW-0808">Transferase</keyword>
<dbReference type="InterPro" id="IPR015424">
    <property type="entry name" value="PyrdxlP-dep_Trfase"/>
</dbReference>
<feature type="domain" description="Aminotransferase class I/classII large" evidence="12">
    <location>
        <begin position="48"/>
        <end position="390"/>
    </location>
</feature>
<dbReference type="PANTHER" id="PTHR43643">
    <property type="entry name" value="HISTIDINOL-PHOSPHATE AMINOTRANSFERASE 2"/>
    <property type="match status" value="1"/>
</dbReference>
<evidence type="ECO:0000256" key="5">
    <source>
        <dbReference type="ARBA" id="ARBA00022576"/>
    </source>
</evidence>
<feature type="modified residue" description="N6-(pyridoxal phosphate)lysine" evidence="11">
    <location>
        <position position="255"/>
    </location>
</feature>
<evidence type="ECO:0000313" key="14">
    <source>
        <dbReference type="Proteomes" id="UP000238937"/>
    </source>
</evidence>
<dbReference type="InterPro" id="IPR015422">
    <property type="entry name" value="PyrdxlP-dep_Trfase_small"/>
</dbReference>
<evidence type="ECO:0000259" key="12">
    <source>
        <dbReference type="Pfam" id="PF00155"/>
    </source>
</evidence>
<dbReference type="GO" id="GO:0000105">
    <property type="term" value="P:L-histidine biosynthetic process"/>
    <property type="evidence" value="ECO:0007669"/>
    <property type="project" value="UniProtKB-UniRule"/>
</dbReference>
<evidence type="ECO:0000256" key="7">
    <source>
        <dbReference type="ARBA" id="ARBA00022679"/>
    </source>
</evidence>
<dbReference type="RefSeq" id="WP_106309751.1">
    <property type="nucleotide sequence ID" value="NZ_PVWO01000361.1"/>
</dbReference>
<dbReference type="HAMAP" id="MF_01023">
    <property type="entry name" value="HisC_aminotrans_2"/>
    <property type="match status" value="1"/>
</dbReference>
<dbReference type="OrthoDB" id="9813612at2"/>
<dbReference type="Proteomes" id="UP000238937">
    <property type="component" value="Unassembled WGS sequence"/>
</dbReference>
<evidence type="ECO:0000256" key="8">
    <source>
        <dbReference type="ARBA" id="ARBA00022898"/>
    </source>
</evidence>
<dbReference type="InterPro" id="IPR004839">
    <property type="entry name" value="Aminotransferase_I/II_large"/>
</dbReference>
<evidence type="ECO:0000256" key="4">
    <source>
        <dbReference type="ARBA" id="ARBA00011738"/>
    </source>
</evidence>
<evidence type="ECO:0000256" key="9">
    <source>
        <dbReference type="ARBA" id="ARBA00023102"/>
    </source>
</evidence>
<dbReference type="InterPro" id="IPR015421">
    <property type="entry name" value="PyrdxlP-dep_Trfase_major"/>
</dbReference>
<dbReference type="EC" id="2.6.1.9" evidence="11"/>
<name>A0A2T1G2A8_9CYAN</name>
<dbReference type="InterPro" id="IPR050106">
    <property type="entry name" value="HistidinolP_aminotransfase"/>
</dbReference>
<comment type="similarity">
    <text evidence="3 11">Belongs to the class-II pyridoxal-phosphate-dependent aminotransferase family. Histidinol-phosphate aminotransferase subfamily.</text>
</comment>
<comment type="catalytic activity">
    <reaction evidence="10 11">
        <text>L-histidinol phosphate + 2-oxoglutarate = 3-(imidazol-4-yl)-2-oxopropyl phosphate + L-glutamate</text>
        <dbReference type="Rhea" id="RHEA:23744"/>
        <dbReference type="ChEBI" id="CHEBI:16810"/>
        <dbReference type="ChEBI" id="CHEBI:29985"/>
        <dbReference type="ChEBI" id="CHEBI:57766"/>
        <dbReference type="ChEBI" id="CHEBI:57980"/>
        <dbReference type="EC" id="2.6.1.9"/>
    </reaction>
</comment>
<comment type="pathway">
    <text evidence="2 11">Amino-acid biosynthesis; L-histidine biosynthesis; L-histidine from 5-phospho-alpha-D-ribose 1-diphosphate: step 7/9.</text>
</comment>
<keyword evidence="14" id="KW-1185">Reference proteome</keyword>
<dbReference type="Pfam" id="PF00155">
    <property type="entry name" value="Aminotran_1_2"/>
    <property type="match status" value="1"/>
</dbReference>
<keyword evidence="5 11" id="KW-0032">Aminotransferase</keyword>
<dbReference type="InterPro" id="IPR005861">
    <property type="entry name" value="HisP_aminotrans"/>
</dbReference>
<dbReference type="SUPFAM" id="SSF53383">
    <property type="entry name" value="PLP-dependent transferases"/>
    <property type="match status" value="1"/>
</dbReference>
<dbReference type="Gene3D" id="3.90.1150.10">
    <property type="entry name" value="Aspartate Aminotransferase, domain 1"/>
    <property type="match status" value="1"/>
</dbReference>
<organism evidence="13 14">
    <name type="scientific">Chamaesiphon polymorphus CCALA 037</name>
    <dbReference type="NCBI Taxonomy" id="2107692"/>
    <lineage>
        <taxon>Bacteria</taxon>
        <taxon>Bacillati</taxon>
        <taxon>Cyanobacteriota</taxon>
        <taxon>Cyanophyceae</taxon>
        <taxon>Gomontiellales</taxon>
        <taxon>Chamaesiphonaceae</taxon>
        <taxon>Chamaesiphon</taxon>
    </lineage>
</organism>
<dbReference type="Gene3D" id="3.40.640.10">
    <property type="entry name" value="Type I PLP-dependent aspartate aminotransferase-like (Major domain)"/>
    <property type="match status" value="1"/>
</dbReference>
<reference evidence="13 14" key="1">
    <citation type="submission" date="2018-03" db="EMBL/GenBank/DDBJ databases">
        <title>The ancient ancestry and fast evolution of plastids.</title>
        <authorList>
            <person name="Moore K.R."/>
            <person name="Magnabosco C."/>
            <person name="Momper L."/>
            <person name="Gold D.A."/>
            <person name="Bosak T."/>
            <person name="Fournier G.P."/>
        </authorList>
    </citation>
    <scope>NUCLEOTIDE SEQUENCE [LARGE SCALE GENOMIC DNA]</scope>
    <source>
        <strain evidence="13 14">CCALA 037</strain>
    </source>
</reference>
<keyword evidence="8 11" id="KW-0663">Pyridoxal phosphate</keyword>
<evidence type="ECO:0000313" key="13">
    <source>
        <dbReference type="EMBL" id="PSB51361.1"/>
    </source>
</evidence>
<comment type="cofactor">
    <cofactor evidence="1 11">
        <name>pyridoxal 5'-phosphate</name>
        <dbReference type="ChEBI" id="CHEBI:597326"/>
    </cofactor>
</comment>
<keyword evidence="9 11" id="KW-0368">Histidine biosynthesis</keyword>
<dbReference type="NCBIfam" id="NF002726">
    <property type="entry name" value="PRK02610.1"/>
    <property type="match status" value="1"/>
</dbReference>
<comment type="subunit">
    <text evidence="4 11">Homodimer.</text>
</comment>
<evidence type="ECO:0000256" key="2">
    <source>
        <dbReference type="ARBA" id="ARBA00005011"/>
    </source>
</evidence>